<evidence type="ECO:0000313" key="2">
    <source>
        <dbReference type="EMBL" id="KAF2247411.1"/>
    </source>
</evidence>
<name>A0A6A6IAK3_9PLEO</name>
<feature type="region of interest" description="Disordered" evidence="1">
    <location>
        <begin position="1"/>
        <end position="32"/>
    </location>
</feature>
<sequence>MYNNTIPPFSAPKRSAGMPRMSRRLQPPEKSQGRSLCWREVLPKTVSSLCMGSRAAIAFPISTKFGPPFTCLCRFFSPSHLPKPLLAECMNGLAGRKAETPRFMSSLGAWEHKTRIQHIAWKQSIDERLHVVIKTTRIENYVHCRAVSAARSPARHFETLQTNQLFIPDPPSGRSSKTISSPSPVVLPDPDQTEPNSKQQQQTRAQRTPARARRWRAWWRLGDRPQTRYGSVYGEGGVAAFPKRLKDTDGSGVSDTPGGF</sequence>
<gene>
    <name evidence="2" type="ORF">BU26DRAFT_347735</name>
</gene>
<dbReference type="EMBL" id="ML987197">
    <property type="protein sequence ID" value="KAF2247411.1"/>
    <property type="molecule type" value="Genomic_DNA"/>
</dbReference>
<reference evidence="2" key="1">
    <citation type="journal article" date="2020" name="Stud. Mycol.">
        <title>101 Dothideomycetes genomes: a test case for predicting lifestyles and emergence of pathogens.</title>
        <authorList>
            <person name="Haridas S."/>
            <person name="Albert R."/>
            <person name="Binder M."/>
            <person name="Bloem J."/>
            <person name="Labutti K."/>
            <person name="Salamov A."/>
            <person name="Andreopoulos B."/>
            <person name="Baker S."/>
            <person name="Barry K."/>
            <person name="Bills G."/>
            <person name="Bluhm B."/>
            <person name="Cannon C."/>
            <person name="Castanera R."/>
            <person name="Culley D."/>
            <person name="Daum C."/>
            <person name="Ezra D."/>
            <person name="Gonzalez J."/>
            <person name="Henrissat B."/>
            <person name="Kuo A."/>
            <person name="Liang C."/>
            <person name="Lipzen A."/>
            <person name="Lutzoni F."/>
            <person name="Magnuson J."/>
            <person name="Mondo S."/>
            <person name="Nolan M."/>
            <person name="Ohm R."/>
            <person name="Pangilinan J."/>
            <person name="Park H.-J."/>
            <person name="Ramirez L."/>
            <person name="Alfaro M."/>
            <person name="Sun H."/>
            <person name="Tritt A."/>
            <person name="Yoshinaga Y."/>
            <person name="Zwiers L.-H."/>
            <person name="Turgeon B."/>
            <person name="Goodwin S."/>
            <person name="Spatafora J."/>
            <person name="Crous P."/>
            <person name="Grigoriev I."/>
        </authorList>
    </citation>
    <scope>NUCLEOTIDE SEQUENCE</scope>
    <source>
        <strain evidence="2">CBS 122368</strain>
    </source>
</reference>
<protein>
    <submittedName>
        <fullName evidence="2">Uncharacterized protein</fullName>
    </submittedName>
</protein>
<feature type="compositionally biased region" description="Low complexity" evidence="1">
    <location>
        <begin position="199"/>
        <end position="209"/>
    </location>
</feature>
<feature type="region of interest" description="Disordered" evidence="1">
    <location>
        <begin position="226"/>
        <end position="260"/>
    </location>
</feature>
<dbReference type="Proteomes" id="UP000800094">
    <property type="component" value="Unassembled WGS sequence"/>
</dbReference>
<feature type="compositionally biased region" description="Low complexity" evidence="1">
    <location>
        <begin position="180"/>
        <end position="190"/>
    </location>
</feature>
<accession>A0A6A6IAK3</accession>
<dbReference type="RefSeq" id="XP_033682415.1">
    <property type="nucleotide sequence ID" value="XM_033822396.1"/>
</dbReference>
<proteinExistence type="predicted"/>
<organism evidence="2 3">
    <name type="scientific">Trematosphaeria pertusa</name>
    <dbReference type="NCBI Taxonomy" id="390896"/>
    <lineage>
        <taxon>Eukaryota</taxon>
        <taxon>Fungi</taxon>
        <taxon>Dikarya</taxon>
        <taxon>Ascomycota</taxon>
        <taxon>Pezizomycotina</taxon>
        <taxon>Dothideomycetes</taxon>
        <taxon>Pleosporomycetidae</taxon>
        <taxon>Pleosporales</taxon>
        <taxon>Massarineae</taxon>
        <taxon>Trematosphaeriaceae</taxon>
        <taxon>Trematosphaeria</taxon>
    </lineage>
</organism>
<evidence type="ECO:0000313" key="3">
    <source>
        <dbReference type="Proteomes" id="UP000800094"/>
    </source>
</evidence>
<evidence type="ECO:0000256" key="1">
    <source>
        <dbReference type="SAM" id="MobiDB-lite"/>
    </source>
</evidence>
<dbReference type="AlphaFoldDB" id="A0A6A6IAK3"/>
<feature type="region of interest" description="Disordered" evidence="1">
    <location>
        <begin position="161"/>
        <end position="213"/>
    </location>
</feature>
<keyword evidence="3" id="KW-1185">Reference proteome</keyword>
<dbReference type="GeneID" id="54575726"/>